<evidence type="ECO:0000313" key="5">
    <source>
        <dbReference type="Proteomes" id="UP001138802"/>
    </source>
</evidence>
<dbReference type="NCBIfam" id="TIGR00104">
    <property type="entry name" value="tRNA_TsaA"/>
    <property type="match status" value="1"/>
</dbReference>
<keyword evidence="5" id="KW-1185">Reference proteome</keyword>
<evidence type="ECO:0000256" key="2">
    <source>
        <dbReference type="ARBA" id="ARBA00033753"/>
    </source>
</evidence>
<dbReference type="Gene3D" id="3.30.2310.10">
    <property type="entry name" value="YaeB-like"/>
    <property type="match status" value="1"/>
</dbReference>
<dbReference type="PANTHER" id="PTHR12818:SF0">
    <property type="entry name" value="TRNA (ADENINE(37)-N6)-METHYLTRANSFERASE"/>
    <property type="match status" value="1"/>
</dbReference>
<dbReference type="Proteomes" id="UP001138802">
    <property type="component" value="Unassembled WGS sequence"/>
</dbReference>
<dbReference type="PROSITE" id="PS01318">
    <property type="entry name" value="TSAA_1"/>
    <property type="match status" value="1"/>
</dbReference>
<reference evidence="4 5" key="1">
    <citation type="journal article" date="2020" name="Microorganisms">
        <title>Osmotic Adaptation and Compatible Solute Biosynthesis of Phototrophic Bacteria as Revealed from Genome Analyses.</title>
        <authorList>
            <person name="Imhoff J.F."/>
            <person name="Rahn T."/>
            <person name="Kunzel S."/>
            <person name="Keller A."/>
            <person name="Neulinger S.C."/>
        </authorList>
    </citation>
    <scope>NUCLEOTIDE SEQUENCE [LARGE SCALE GENOMIC DNA]</scope>
    <source>
        <strain evidence="4 5">DSM 21303</strain>
    </source>
</reference>
<gene>
    <name evidence="4" type="primary">tsaA</name>
    <name evidence="4" type="ORF">CKO25_07845</name>
</gene>
<dbReference type="InterPro" id="IPR036414">
    <property type="entry name" value="YaeB_N_sf"/>
</dbReference>
<dbReference type="RefSeq" id="WP_200387509.1">
    <property type="nucleotide sequence ID" value="NZ_NRSD01000006.1"/>
</dbReference>
<dbReference type="Pfam" id="PF18389">
    <property type="entry name" value="TrmO_C"/>
    <property type="match status" value="1"/>
</dbReference>
<name>A0A9X0WH18_9GAMM</name>
<protein>
    <submittedName>
        <fullName evidence="4">tRNA (N6-threonylcarbamoyladenosine(37)-N6)-methyltransferase TrmO</fullName>
    </submittedName>
</protein>
<dbReference type="PANTHER" id="PTHR12818">
    <property type="entry name" value="TRNA (ADENINE(37)-N6)-METHYLTRANSFERASE"/>
    <property type="match status" value="1"/>
</dbReference>
<dbReference type="CDD" id="cd09281">
    <property type="entry name" value="UPF0066"/>
    <property type="match status" value="1"/>
</dbReference>
<comment type="caution">
    <text evidence="4">The sequence shown here is derived from an EMBL/GenBank/DDBJ whole genome shotgun (WGS) entry which is preliminary data.</text>
</comment>
<dbReference type="Gene3D" id="2.40.30.70">
    <property type="entry name" value="YaeB-like"/>
    <property type="match status" value="1"/>
</dbReference>
<dbReference type="InterPro" id="IPR023370">
    <property type="entry name" value="TrmO-like_N"/>
</dbReference>
<evidence type="ECO:0000313" key="4">
    <source>
        <dbReference type="EMBL" id="MBK1644562.1"/>
    </source>
</evidence>
<dbReference type="Pfam" id="PF01980">
    <property type="entry name" value="TrmO_N"/>
    <property type="match status" value="1"/>
</dbReference>
<evidence type="ECO:0000259" key="3">
    <source>
        <dbReference type="PROSITE" id="PS51668"/>
    </source>
</evidence>
<dbReference type="EMBL" id="NRSD01000006">
    <property type="protein sequence ID" value="MBK1644562.1"/>
    <property type="molecule type" value="Genomic_DNA"/>
</dbReference>
<dbReference type="InterPro" id="IPR023368">
    <property type="entry name" value="UPF0066_cons_site"/>
</dbReference>
<dbReference type="InterPro" id="IPR036413">
    <property type="entry name" value="YaeB-like_sf"/>
</dbReference>
<dbReference type="SUPFAM" id="SSF118196">
    <property type="entry name" value="YaeB-like"/>
    <property type="match status" value="1"/>
</dbReference>
<comment type="similarity">
    <text evidence="2">Belongs to the tRNA methyltransferase O family.</text>
</comment>
<proteinExistence type="inferred from homology"/>
<sequence>MSYRFDPIGWVRSPYRDKFGIPRQPGLVPAAEGQVVLYPDYAREEAFKALEGFSHVWLLFVFHADCLDAGWNPTVRPPRLGGRASVGVFASRAPYRPNPIGISAVEQVGLIRAGSELALAVRGLDLLDGTPVLDIKPYVPYADAYPDARGGFASAPEPLGWPVIFSAESLAQIQAADPTGRRNLRVLIEQVLAQDPRPGYMDRYPERRSFGLRIAEFDVRWRILPDGIEVQAMVVTEEG</sequence>
<dbReference type="InterPro" id="IPR041369">
    <property type="entry name" value="TrmO_C"/>
</dbReference>
<dbReference type="InterPro" id="IPR040372">
    <property type="entry name" value="YaeB-like"/>
</dbReference>
<organism evidence="4 5">
    <name type="scientific">Thiocapsa imhoffii</name>
    <dbReference type="NCBI Taxonomy" id="382777"/>
    <lineage>
        <taxon>Bacteria</taxon>
        <taxon>Pseudomonadati</taxon>
        <taxon>Pseudomonadota</taxon>
        <taxon>Gammaproteobacteria</taxon>
        <taxon>Chromatiales</taxon>
        <taxon>Chromatiaceae</taxon>
        <taxon>Thiocapsa</taxon>
    </lineage>
</organism>
<keyword evidence="1" id="KW-0949">S-adenosyl-L-methionine</keyword>
<dbReference type="AlphaFoldDB" id="A0A9X0WH18"/>
<accession>A0A9X0WH18</accession>
<dbReference type="PROSITE" id="PS51668">
    <property type="entry name" value="TSAA_2"/>
    <property type="match status" value="1"/>
</dbReference>
<evidence type="ECO:0000256" key="1">
    <source>
        <dbReference type="ARBA" id="ARBA00022691"/>
    </source>
</evidence>
<feature type="domain" description="TsaA-like" evidence="3">
    <location>
        <begin position="5"/>
        <end position="147"/>
    </location>
</feature>